<reference evidence="5" key="1">
    <citation type="submission" date="2018-06" db="EMBL/GenBank/DDBJ databases">
        <title>Aestuariibacter litoralis strain KCTC 52945T.</title>
        <authorList>
            <person name="Li X."/>
            <person name="Salam N."/>
            <person name="Li J.-L."/>
            <person name="Chen Y.-M."/>
            <person name="Yang Z.-W."/>
            <person name="Zhang L.-Y."/>
            <person name="Han M.-X."/>
            <person name="Xiao M."/>
            <person name="Li W.-J."/>
        </authorList>
    </citation>
    <scope>NUCLEOTIDE SEQUENCE [LARGE SCALE GENOMIC DNA]</scope>
    <source>
        <strain evidence="5">KCTC 52945</strain>
    </source>
</reference>
<evidence type="ECO:0000259" key="3">
    <source>
        <dbReference type="PROSITE" id="PS50405"/>
    </source>
</evidence>
<dbReference type="InterPro" id="IPR004046">
    <property type="entry name" value="GST_C"/>
</dbReference>
<name>A0A2W2ASL7_9HYPH</name>
<comment type="subunit">
    <text evidence="1">Homodimer.</text>
</comment>
<feature type="domain" description="GST N-terminal" evidence="2">
    <location>
        <begin position="1"/>
        <end position="79"/>
    </location>
</feature>
<proteinExistence type="predicted"/>
<evidence type="ECO:0000313" key="5">
    <source>
        <dbReference type="Proteomes" id="UP000248795"/>
    </source>
</evidence>
<comment type="caution">
    <text evidence="4">The sequence shown here is derived from an EMBL/GenBank/DDBJ whole genome shotgun (WGS) entry which is preliminary data.</text>
</comment>
<dbReference type="Gene3D" id="1.20.1050.10">
    <property type="match status" value="1"/>
</dbReference>
<feature type="domain" description="GST C-terminal" evidence="3">
    <location>
        <begin position="85"/>
        <end position="222"/>
    </location>
</feature>
<dbReference type="Pfam" id="PF13409">
    <property type="entry name" value="GST_N_2"/>
    <property type="match status" value="1"/>
</dbReference>
<dbReference type="SUPFAM" id="SSF47616">
    <property type="entry name" value="GST C-terminal domain-like"/>
    <property type="match status" value="1"/>
</dbReference>
<gene>
    <name evidence="4" type="ORF">DK847_12670</name>
</gene>
<dbReference type="InterPro" id="IPR036282">
    <property type="entry name" value="Glutathione-S-Trfase_C_sf"/>
</dbReference>
<evidence type="ECO:0000313" key="4">
    <source>
        <dbReference type="EMBL" id="PZF76642.1"/>
    </source>
</evidence>
<dbReference type="InterPro" id="IPR040079">
    <property type="entry name" value="Glutathione_S-Trfase"/>
</dbReference>
<dbReference type="Pfam" id="PF00043">
    <property type="entry name" value="GST_C"/>
    <property type="match status" value="1"/>
</dbReference>
<dbReference type="AlphaFoldDB" id="A0A2W2ASL7"/>
<dbReference type="GO" id="GO:0004364">
    <property type="term" value="F:glutathione transferase activity"/>
    <property type="evidence" value="ECO:0007669"/>
    <property type="project" value="TreeGrafter"/>
</dbReference>
<dbReference type="Proteomes" id="UP000248795">
    <property type="component" value="Unassembled WGS sequence"/>
</dbReference>
<dbReference type="PROSITE" id="PS50405">
    <property type="entry name" value="GST_CTER"/>
    <property type="match status" value="1"/>
</dbReference>
<dbReference type="PROSITE" id="PS50404">
    <property type="entry name" value="GST_NTER"/>
    <property type="match status" value="1"/>
</dbReference>
<protein>
    <submittedName>
        <fullName evidence="4">Glutathione S-transferase family protein</fullName>
    </submittedName>
</protein>
<dbReference type="CDD" id="cd00570">
    <property type="entry name" value="GST_N_family"/>
    <property type="match status" value="1"/>
</dbReference>
<dbReference type="PANTHER" id="PTHR43969">
    <property type="entry name" value="GLUTATHIONE S TRANSFERASE D10, ISOFORM A-RELATED"/>
    <property type="match status" value="1"/>
</dbReference>
<dbReference type="EMBL" id="QKVK01000005">
    <property type="protein sequence ID" value="PZF76642.1"/>
    <property type="molecule type" value="Genomic_DNA"/>
</dbReference>
<accession>A0A2W2ASL7</accession>
<dbReference type="Gene3D" id="3.40.30.10">
    <property type="entry name" value="Glutaredoxin"/>
    <property type="match status" value="1"/>
</dbReference>
<dbReference type="InterPro" id="IPR010987">
    <property type="entry name" value="Glutathione-S-Trfase_C-like"/>
</dbReference>
<dbReference type="SUPFAM" id="SSF52833">
    <property type="entry name" value="Thioredoxin-like"/>
    <property type="match status" value="1"/>
</dbReference>
<dbReference type="InterPro" id="IPR036249">
    <property type="entry name" value="Thioredoxin-like_sf"/>
</dbReference>
<dbReference type="CDD" id="cd00299">
    <property type="entry name" value="GST_C_family"/>
    <property type="match status" value="1"/>
</dbReference>
<dbReference type="GO" id="GO:0006749">
    <property type="term" value="P:glutathione metabolic process"/>
    <property type="evidence" value="ECO:0007669"/>
    <property type="project" value="TreeGrafter"/>
</dbReference>
<keyword evidence="4" id="KW-0808">Transferase</keyword>
<dbReference type="PANTHER" id="PTHR43969:SF9">
    <property type="entry name" value="GLUTATHIONE S TRANSFERASE D10, ISOFORM A-RELATED"/>
    <property type="match status" value="1"/>
</dbReference>
<dbReference type="InterPro" id="IPR004045">
    <property type="entry name" value="Glutathione_S-Trfase_N"/>
</dbReference>
<evidence type="ECO:0000259" key="2">
    <source>
        <dbReference type="PROSITE" id="PS50404"/>
    </source>
</evidence>
<dbReference type="SFLD" id="SFLDS00019">
    <property type="entry name" value="Glutathione_Transferase_(cytos"/>
    <property type="match status" value="1"/>
</dbReference>
<evidence type="ECO:0000256" key="1">
    <source>
        <dbReference type="ARBA" id="ARBA00011738"/>
    </source>
</evidence>
<sequence length="227" mass="25755">MPSLVHFTLDPFSRRLRLALAEYGVPVELIDEEPWEPSPHLYELNPAGTLPVYLEDSTTALSGIEAITEYLEETRATRIPLIPGDAFERAEVRRLAGWFDGKFYAEVSEPLLTEKVIRRFLRRDKGGGGPDTARVRQAMLRLRDHLDYISHLVDHRVWLAGEELSIADLAAAGHISAIDYFGDIPWADYPVAKGWYQRVKSRPSFRPLLADTIRGMQPGPHYADLDF</sequence>
<keyword evidence="5" id="KW-1185">Reference proteome</keyword>
<organism evidence="4 5">
    <name type="scientific">Aestuariivirga litoralis</name>
    <dbReference type="NCBI Taxonomy" id="2650924"/>
    <lineage>
        <taxon>Bacteria</taxon>
        <taxon>Pseudomonadati</taxon>
        <taxon>Pseudomonadota</taxon>
        <taxon>Alphaproteobacteria</taxon>
        <taxon>Hyphomicrobiales</taxon>
        <taxon>Aestuariivirgaceae</taxon>
        <taxon>Aestuariivirga</taxon>
    </lineage>
</organism>
<dbReference type="RefSeq" id="WP_111198878.1">
    <property type="nucleotide sequence ID" value="NZ_QKVK01000005.1"/>
</dbReference>